<evidence type="ECO:0000259" key="8">
    <source>
        <dbReference type="Pfam" id="PF00346"/>
    </source>
</evidence>
<evidence type="ECO:0000313" key="10">
    <source>
        <dbReference type="Proteomes" id="UP000501926"/>
    </source>
</evidence>
<dbReference type="RefSeq" id="WP_164995550.1">
    <property type="nucleotide sequence ID" value="NZ_CP049055.1"/>
</dbReference>
<evidence type="ECO:0000256" key="3">
    <source>
        <dbReference type="ARBA" id="ARBA00022448"/>
    </source>
</evidence>
<keyword evidence="6" id="KW-0472">Membrane</keyword>
<evidence type="ECO:0000256" key="5">
    <source>
        <dbReference type="ARBA" id="ARBA00023027"/>
    </source>
</evidence>
<comment type="catalytic activity">
    <reaction evidence="6">
        <text>a quinone + NADH + 5 H(+)(in) = a quinol + NAD(+) + 4 H(+)(out)</text>
        <dbReference type="Rhea" id="RHEA:57888"/>
        <dbReference type="ChEBI" id="CHEBI:15378"/>
        <dbReference type="ChEBI" id="CHEBI:24646"/>
        <dbReference type="ChEBI" id="CHEBI:57540"/>
        <dbReference type="ChEBI" id="CHEBI:57945"/>
        <dbReference type="ChEBI" id="CHEBI:132124"/>
    </reaction>
</comment>
<dbReference type="SUPFAM" id="SSF56762">
    <property type="entry name" value="HydB/Nqo4-like"/>
    <property type="match status" value="1"/>
</dbReference>
<protein>
    <recommendedName>
        <fullName evidence="6">NADH-quinone oxidoreductase subunit D</fullName>
        <ecNumber evidence="6">7.1.1.-</ecNumber>
    </recommendedName>
    <alternativeName>
        <fullName evidence="6">NADH dehydrogenase I subunit D</fullName>
    </alternativeName>
    <alternativeName>
        <fullName evidence="6">NDH-1 subunit D</fullName>
    </alternativeName>
</protein>
<gene>
    <name evidence="6" type="primary">nuoD</name>
    <name evidence="9" type="ORF">KsCSTR_45680</name>
</gene>
<dbReference type="EC" id="7.1.1.-" evidence="6"/>
<dbReference type="PANTHER" id="PTHR11993">
    <property type="entry name" value="NADH-UBIQUINONE OXIDOREDUCTASE 49 KDA SUBUNIT"/>
    <property type="match status" value="1"/>
</dbReference>
<dbReference type="Gene3D" id="1.10.645.10">
    <property type="entry name" value="Cytochrome-c3 Hydrogenase, chain B"/>
    <property type="match status" value="1"/>
</dbReference>
<organism evidence="9 10">
    <name type="scientific">Kuenenia stuttgartiensis</name>
    <dbReference type="NCBI Taxonomy" id="174633"/>
    <lineage>
        <taxon>Bacteria</taxon>
        <taxon>Pseudomonadati</taxon>
        <taxon>Planctomycetota</taxon>
        <taxon>Candidatus Brocadiia</taxon>
        <taxon>Candidatus Brocadiales</taxon>
        <taxon>Candidatus Brocadiaceae</taxon>
        <taxon>Candidatus Kuenenia</taxon>
    </lineage>
</organism>
<proteinExistence type="inferred from homology"/>
<keyword evidence="5 6" id="KW-0520">NAD</keyword>
<keyword evidence="4 6" id="KW-1278">Translocase</keyword>
<dbReference type="PROSITE" id="PS00535">
    <property type="entry name" value="COMPLEX1_49K"/>
    <property type="match status" value="1"/>
</dbReference>
<evidence type="ECO:0000256" key="2">
    <source>
        <dbReference type="ARBA" id="ARBA00005769"/>
    </source>
</evidence>
<keyword evidence="6 9" id="KW-0830">Ubiquinone</keyword>
<keyword evidence="3 6" id="KW-0813">Transport</keyword>
<comment type="subcellular location">
    <subcellularLocation>
        <location evidence="6">Cell membrane</location>
        <topology evidence="6">Peripheral membrane protein</topology>
        <orientation evidence="6">Cytoplasmic side</orientation>
    </subcellularLocation>
</comment>
<keyword evidence="6" id="KW-0874">Quinone</keyword>
<dbReference type="EMBL" id="CP049055">
    <property type="protein sequence ID" value="QII13947.1"/>
    <property type="molecule type" value="Genomic_DNA"/>
</dbReference>
<name>A0A6G7GXK9_KUEST</name>
<dbReference type="InterPro" id="IPR022885">
    <property type="entry name" value="NDH1_su_D/H"/>
</dbReference>
<comment type="subunit">
    <text evidence="6">NDH-1 is composed of 14 different subunits. Subunits NuoB, C, D, E, F, and G constitute the peripheral sector of the complex.</text>
</comment>
<comment type="function">
    <text evidence="1 6">NDH-1 shuttles electrons from NADH, via FMN and iron-sulfur (Fe-S) centers, to quinones in the respiratory chain. The immediate electron acceptor for the enzyme in this species is believed to be ubiquinone. Couples the redox reaction to proton translocation (for every two electrons transferred, four hydrogen ions are translocated across the cytoplasmic membrane), and thus conserves the redox energy in a proton gradient.</text>
</comment>
<accession>A0A6G7GXK9</accession>
<dbReference type="NCBIfam" id="TIGR01962">
    <property type="entry name" value="NuoD"/>
    <property type="match status" value="1"/>
</dbReference>
<dbReference type="NCBIfam" id="NF004739">
    <property type="entry name" value="PRK06075.1"/>
    <property type="match status" value="1"/>
</dbReference>
<dbReference type="Proteomes" id="UP000501926">
    <property type="component" value="Chromosome"/>
</dbReference>
<dbReference type="GO" id="GO:0051287">
    <property type="term" value="F:NAD binding"/>
    <property type="evidence" value="ECO:0007669"/>
    <property type="project" value="InterPro"/>
</dbReference>
<evidence type="ECO:0000256" key="6">
    <source>
        <dbReference type="HAMAP-Rule" id="MF_01358"/>
    </source>
</evidence>
<dbReference type="PANTHER" id="PTHR11993:SF10">
    <property type="entry name" value="NADH DEHYDROGENASE [UBIQUINONE] IRON-SULFUR PROTEIN 2, MITOCHONDRIAL"/>
    <property type="match status" value="1"/>
</dbReference>
<dbReference type="InterPro" id="IPR014029">
    <property type="entry name" value="NADH_UbQ_OxRdtase_49kDa_CS"/>
</dbReference>
<keyword evidence="6" id="KW-1003">Cell membrane</keyword>
<evidence type="ECO:0000313" key="9">
    <source>
        <dbReference type="EMBL" id="QII13947.1"/>
    </source>
</evidence>
<dbReference type="InterPro" id="IPR001135">
    <property type="entry name" value="NADH_Q_OxRdtase_suD"/>
</dbReference>
<evidence type="ECO:0000256" key="7">
    <source>
        <dbReference type="RuleBase" id="RU003685"/>
    </source>
</evidence>
<dbReference type="GO" id="GO:0048038">
    <property type="term" value="F:quinone binding"/>
    <property type="evidence" value="ECO:0007669"/>
    <property type="project" value="UniProtKB-KW"/>
</dbReference>
<dbReference type="GO" id="GO:0050136">
    <property type="term" value="F:NADH dehydrogenase (quinone) (non-electrogenic) activity"/>
    <property type="evidence" value="ECO:0007669"/>
    <property type="project" value="UniProtKB-UniRule"/>
</dbReference>
<sequence>MTTATSAKTTHMMSINMGPQHPSTHGVLRLILEMDGETITKAAPDIGFLHRGVEKLAEYKTYHQFIPLTDRLDYVAPFSNNLAYALAVEKLIGVEIPERAQHIRVMLCELTRISSHLLWLATHALDLGAMTVFFYCFRERETLYDIFEMVSGSRMNLSYIRIGGVAHDLPGGFLKSVEKFVNEFPSKLKEYEILLKDNPIWKKRTIGVGYISPEEAIDYGLSGPSLRGSGVDWDVRKAEPYSSYDKYDFNVPLGVHGDVYDRYRVRIEEMIQSNNIVKQALDILPKGDHIAHAPAVALLAKEAVETNMEAMIHHFKLITDGICPPKGEVYSCVEAPKGELGFYIVSDGSNRPYRLKIRPPSFVNLEALPKMVEGKMLPDVVAVIGSLDIVLGEIDR</sequence>
<comment type="similarity">
    <text evidence="2 6 7">Belongs to the complex I 49 kDa subunit family.</text>
</comment>
<dbReference type="Pfam" id="PF00346">
    <property type="entry name" value="Complex1_49kDa"/>
    <property type="match status" value="1"/>
</dbReference>
<evidence type="ECO:0000256" key="4">
    <source>
        <dbReference type="ARBA" id="ARBA00022967"/>
    </source>
</evidence>
<dbReference type="AlphaFoldDB" id="A0A6G7GXK9"/>
<evidence type="ECO:0000256" key="1">
    <source>
        <dbReference type="ARBA" id="ARBA00002378"/>
    </source>
</evidence>
<reference evidence="9 10" key="1">
    <citation type="submission" date="2020-02" db="EMBL/GenBank/DDBJ databases">
        <title>Newly sequenced genome of strain CSTR1 showed variability in Candidatus Kuenenia stuttgartiensis genomes.</title>
        <authorList>
            <person name="Ding C."/>
            <person name="Adrian L."/>
        </authorList>
    </citation>
    <scope>NUCLEOTIDE SEQUENCE [LARGE SCALE GENOMIC DNA]</scope>
    <source>
        <strain evidence="9 10">CSTR1</strain>
    </source>
</reference>
<dbReference type="HAMAP" id="MF_01358">
    <property type="entry name" value="NDH1_NuoD"/>
    <property type="match status" value="1"/>
</dbReference>
<feature type="domain" description="NADH-quinone oxidoreductase subunit D" evidence="8">
    <location>
        <begin position="126"/>
        <end position="396"/>
    </location>
</feature>
<dbReference type="GO" id="GO:0005886">
    <property type="term" value="C:plasma membrane"/>
    <property type="evidence" value="ECO:0007669"/>
    <property type="project" value="UniProtKB-SubCell"/>
</dbReference>
<dbReference type="InterPro" id="IPR029014">
    <property type="entry name" value="NiFe-Hase_large"/>
</dbReference>